<protein>
    <submittedName>
        <fullName evidence="3">Leucine-rich repeat-containing protein 71-like isoform X1</fullName>
    </submittedName>
</protein>
<feature type="compositionally biased region" description="Basic and acidic residues" evidence="1">
    <location>
        <begin position="339"/>
        <end position="366"/>
    </location>
</feature>
<dbReference type="RefSeq" id="XP_055878698.1">
    <property type="nucleotide sequence ID" value="XM_056022723.1"/>
</dbReference>
<dbReference type="SUPFAM" id="SSF52047">
    <property type="entry name" value="RNI-like"/>
    <property type="match status" value="1"/>
</dbReference>
<feature type="compositionally biased region" description="Basic and acidic residues" evidence="1">
    <location>
        <begin position="385"/>
        <end position="411"/>
    </location>
</feature>
<dbReference type="Proteomes" id="UP001165740">
    <property type="component" value="Chromosome 3"/>
</dbReference>
<dbReference type="GeneID" id="106058773"/>
<accession>A0A9W2ZUT3</accession>
<dbReference type="PANTHER" id="PTHR46984">
    <property type="entry name" value="LEUCINE-RICH REPEAT-CONTAINING PROTEIN 71"/>
    <property type="match status" value="1"/>
</dbReference>
<evidence type="ECO:0000313" key="2">
    <source>
        <dbReference type="Proteomes" id="UP001165740"/>
    </source>
</evidence>
<feature type="compositionally biased region" description="Basic and acidic residues" evidence="1">
    <location>
        <begin position="22"/>
        <end position="42"/>
    </location>
</feature>
<dbReference type="Pfam" id="PF13516">
    <property type="entry name" value="LRR_6"/>
    <property type="match status" value="4"/>
</dbReference>
<dbReference type="SMART" id="SM00368">
    <property type="entry name" value="LRR_RI"/>
    <property type="match status" value="5"/>
</dbReference>
<evidence type="ECO:0000256" key="1">
    <source>
        <dbReference type="SAM" id="MobiDB-lite"/>
    </source>
</evidence>
<feature type="compositionally biased region" description="Basic and acidic residues" evidence="1">
    <location>
        <begin position="98"/>
        <end position="107"/>
    </location>
</feature>
<dbReference type="InterPro" id="IPR053040">
    <property type="entry name" value="LRR-containing_protein_71"/>
</dbReference>
<dbReference type="OMA" id="ACHIANG"/>
<keyword evidence="2" id="KW-1185">Reference proteome</keyword>
<dbReference type="PANTHER" id="PTHR46984:SF1">
    <property type="entry name" value="LEUCINE-RICH REPEAT-CONTAINING PROTEIN 71"/>
    <property type="match status" value="1"/>
</dbReference>
<organism evidence="2 3">
    <name type="scientific">Biomphalaria glabrata</name>
    <name type="common">Bloodfluke planorb</name>
    <name type="synonym">Freshwater snail</name>
    <dbReference type="NCBI Taxonomy" id="6526"/>
    <lineage>
        <taxon>Eukaryota</taxon>
        <taxon>Metazoa</taxon>
        <taxon>Spiralia</taxon>
        <taxon>Lophotrochozoa</taxon>
        <taxon>Mollusca</taxon>
        <taxon>Gastropoda</taxon>
        <taxon>Heterobranchia</taxon>
        <taxon>Euthyneura</taxon>
        <taxon>Panpulmonata</taxon>
        <taxon>Hygrophila</taxon>
        <taxon>Lymnaeoidea</taxon>
        <taxon>Planorbidae</taxon>
        <taxon>Biomphalaria</taxon>
    </lineage>
</organism>
<reference evidence="3" key="1">
    <citation type="submission" date="2025-08" db="UniProtKB">
        <authorList>
            <consortium name="RefSeq"/>
        </authorList>
    </citation>
    <scope>IDENTIFICATION</scope>
</reference>
<feature type="region of interest" description="Disordered" evidence="1">
    <location>
        <begin position="22"/>
        <end position="56"/>
    </location>
</feature>
<evidence type="ECO:0000313" key="3">
    <source>
        <dbReference type="RefSeq" id="XP_055878698.1"/>
    </source>
</evidence>
<dbReference type="Gene3D" id="3.80.10.10">
    <property type="entry name" value="Ribonuclease Inhibitor"/>
    <property type="match status" value="2"/>
</dbReference>
<dbReference type="InterPro" id="IPR001611">
    <property type="entry name" value="Leu-rich_rpt"/>
</dbReference>
<feature type="region of interest" description="Disordered" evidence="1">
    <location>
        <begin position="438"/>
        <end position="464"/>
    </location>
</feature>
<name>A0A9W2ZUT3_BIOGL</name>
<dbReference type="OrthoDB" id="120976at2759"/>
<dbReference type="AlphaFoldDB" id="A0A9W2ZUT3"/>
<gene>
    <name evidence="3" type="primary">LOC106058773</name>
</gene>
<dbReference type="InterPro" id="IPR032675">
    <property type="entry name" value="LRR_dom_sf"/>
</dbReference>
<feature type="compositionally biased region" description="Acidic residues" evidence="1">
    <location>
        <begin position="117"/>
        <end position="128"/>
    </location>
</feature>
<sequence length="575" mass="63718">MMENLWSKTNILHKVKMGKKVEKSFSKDRHLSSAAHHDDENSNKTPEPDLELEKPHKCTGSFEKDFTELCKQNAMSAIPNVLLRQKSLTGQSGSVDLKSSKREDKKQPVAQVHDASEADTEINEDGEPIELPPKTYTTKPIFEYLKPSVQVEMDNPDKFDTVTEVYVRGWKIDATMMEIFRQCWLTLDRLHTINLWNTGLTESTLHTLATFLPQCLNLVNVVLDGNTVKEENWSELLGLESLIQHLSLRHCKITDKGAEKIGKALGHAKWCNTKLITLNLSGNLIGDVGAQALAEGLRMNRTLLSLTLMSNNIGDKGSEKLAETLSRFPLTHEEIVERRKLLSDRSSPERKSPTPSRRGESKDRPGSVRSTSTIEKTKGTKPSAKKKDIKEKDAKEGTKTVKKDKEGDGRGSKSKGSVVLKAALKVITSATIADATKSVTAKKDKKPGKGRPVPTDSEDADLMNSDGSDQLSALLENGEFMDGQYWIAGNRVLVNLNLARNNIGEEGLAAILKAIQYQTTLALANENKPGANGLLRLQLHKNNFSFDCEAYRKLTDLMASKDPMAKYSISPDISK</sequence>
<proteinExistence type="predicted"/>
<feature type="region of interest" description="Disordered" evidence="1">
    <location>
        <begin position="92"/>
        <end position="135"/>
    </location>
</feature>
<feature type="region of interest" description="Disordered" evidence="1">
    <location>
        <begin position="339"/>
        <end position="415"/>
    </location>
</feature>